<accession>A0A6C0HY67</accession>
<keyword evidence="6" id="KW-0067">ATP-binding</keyword>
<dbReference type="SUPFAM" id="SSF56235">
    <property type="entry name" value="N-terminal nucleophile aminohydrolases (Ntn hydrolases)"/>
    <property type="match status" value="1"/>
</dbReference>
<keyword evidence="7" id="KW-0061">Asparagine biosynthesis</keyword>
<dbReference type="GO" id="GO:0006529">
    <property type="term" value="P:asparagine biosynthetic process"/>
    <property type="evidence" value="ECO:0007669"/>
    <property type="project" value="UniProtKB-KW"/>
</dbReference>
<dbReference type="SUPFAM" id="SSF52402">
    <property type="entry name" value="Adenine nucleotide alpha hydrolases-like"/>
    <property type="match status" value="1"/>
</dbReference>
<dbReference type="InterPro" id="IPR017932">
    <property type="entry name" value="GATase_2_dom"/>
</dbReference>
<dbReference type="CDD" id="cd01991">
    <property type="entry name" value="Asn_synthase_B_C"/>
    <property type="match status" value="1"/>
</dbReference>
<dbReference type="GO" id="GO:0005524">
    <property type="term" value="F:ATP binding"/>
    <property type="evidence" value="ECO:0007669"/>
    <property type="project" value="UniProtKB-KW"/>
</dbReference>
<dbReference type="InterPro" id="IPR014729">
    <property type="entry name" value="Rossmann-like_a/b/a_fold"/>
</dbReference>
<sequence length="507" mass="58348">MCGIFALIRPSLFVKTAMDSFDKGKHRGPDESLFYTLKNVWLGFHRLSIQGLDNGSQPFEKNGIYLICNGEIYNHHELYAHMKKIPNTQSDCEVILDLYEKYGMEQTLHMIDASEFAFFLYDSKKDMYYSARDPYGVRPLYHARCGDMICIASEIKMFPACFTTIDPVLPGTTVCYSTDETIWYTSMPSIQPSLTSPHARIRDTLYDCVKKRVMHTEKPMTCLLSGGLDSSLIATLVNQARKELGYMEPLETYSIGLEGGEDLTYAQIMADFLGSKHTTIVVKEEDFLNVIPEVVRMIESRDTTTVRASVGNYVVAKYIREHSEAKVVFNGDGADEVCGGYLYLKRAPNAIEFDKECRRLVQDIHYFDALRSDRCISGNGLEARTPFLDRAFVELYLSIPVELRFTPCEKSLLREAFEGYMPKEILWRKKEAFSDGVSALNRSWFSIIQESIPEVVQMEYRDTTLTMEQFYYQWLYKQAYTADLLPYYWMPKYSATKDCSARTLENY</sequence>
<dbReference type="CDD" id="cd00712">
    <property type="entry name" value="AsnB"/>
    <property type="match status" value="1"/>
</dbReference>
<dbReference type="PANTHER" id="PTHR11772:SF23">
    <property type="entry name" value="ASPARAGINE SYNTHETASE [GLUTAMINE-HYDROLYZING]"/>
    <property type="match status" value="1"/>
</dbReference>
<comment type="pathway">
    <text evidence="1">Amino-acid biosynthesis; L-asparagine biosynthesis; L-asparagine from L-aspartate (L-Gln route): step 1/1.</text>
</comment>
<dbReference type="PIRSF" id="PIRSF001589">
    <property type="entry name" value="Asn_synthetase_glu-h"/>
    <property type="match status" value="1"/>
</dbReference>
<evidence type="ECO:0000256" key="2">
    <source>
        <dbReference type="ARBA" id="ARBA00012737"/>
    </source>
</evidence>
<dbReference type="InterPro" id="IPR033738">
    <property type="entry name" value="AsnB_N"/>
</dbReference>
<evidence type="ECO:0000256" key="7">
    <source>
        <dbReference type="ARBA" id="ARBA00022888"/>
    </source>
</evidence>
<evidence type="ECO:0000256" key="3">
    <source>
        <dbReference type="ARBA" id="ARBA00022598"/>
    </source>
</evidence>
<dbReference type="InterPro" id="IPR006426">
    <property type="entry name" value="Asn_synth_AEB"/>
</dbReference>
<dbReference type="PANTHER" id="PTHR11772">
    <property type="entry name" value="ASPARAGINE SYNTHETASE"/>
    <property type="match status" value="1"/>
</dbReference>
<dbReference type="EC" id="6.3.5.4" evidence="2"/>
<proteinExistence type="predicted"/>
<comment type="catalytic activity">
    <reaction evidence="10">
        <text>L-aspartate + L-glutamine + ATP + H2O = L-asparagine + L-glutamate + AMP + diphosphate + H(+)</text>
        <dbReference type="Rhea" id="RHEA:12228"/>
        <dbReference type="ChEBI" id="CHEBI:15377"/>
        <dbReference type="ChEBI" id="CHEBI:15378"/>
        <dbReference type="ChEBI" id="CHEBI:29985"/>
        <dbReference type="ChEBI" id="CHEBI:29991"/>
        <dbReference type="ChEBI" id="CHEBI:30616"/>
        <dbReference type="ChEBI" id="CHEBI:33019"/>
        <dbReference type="ChEBI" id="CHEBI:58048"/>
        <dbReference type="ChEBI" id="CHEBI:58359"/>
        <dbReference type="ChEBI" id="CHEBI:456215"/>
        <dbReference type="EC" id="6.3.5.4"/>
    </reaction>
</comment>
<evidence type="ECO:0000256" key="4">
    <source>
        <dbReference type="ARBA" id="ARBA00022605"/>
    </source>
</evidence>
<dbReference type="Pfam" id="PF13537">
    <property type="entry name" value="GATase_7"/>
    <property type="match status" value="1"/>
</dbReference>
<reference evidence="12" key="1">
    <citation type="journal article" date="2020" name="Nature">
        <title>Giant virus diversity and host interactions through global metagenomics.</title>
        <authorList>
            <person name="Schulz F."/>
            <person name="Roux S."/>
            <person name="Paez-Espino D."/>
            <person name="Jungbluth S."/>
            <person name="Walsh D.A."/>
            <person name="Denef V.J."/>
            <person name="McMahon K.D."/>
            <person name="Konstantinidis K.T."/>
            <person name="Eloe-Fadrosh E.A."/>
            <person name="Kyrpides N.C."/>
            <person name="Woyke T."/>
        </authorList>
    </citation>
    <scope>NUCLEOTIDE SEQUENCE</scope>
    <source>
        <strain evidence="12">GVMAG-M-3300023184-17</strain>
    </source>
</reference>
<dbReference type="InterPro" id="IPR029055">
    <property type="entry name" value="Ntn_hydrolases_N"/>
</dbReference>
<evidence type="ECO:0000256" key="6">
    <source>
        <dbReference type="ARBA" id="ARBA00022840"/>
    </source>
</evidence>
<dbReference type="AlphaFoldDB" id="A0A6C0HY67"/>
<dbReference type="InterPro" id="IPR050795">
    <property type="entry name" value="Asn_Synthetase"/>
</dbReference>
<dbReference type="Pfam" id="PF00733">
    <property type="entry name" value="Asn_synthase"/>
    <property type="match status" value="2"/>
</dbReference>
<dbReference type="Gene3D" id="3.40.50.620">
    <property type="entry name" value="HUPs"/>
    <property type="match status" value="1"/>
</dbReference>
<evidence type="ECO:0000256" key="8">
    <source>
        <dbReference type="ARBA" id="ARBA00022962"/>
    </source>
</evidence>
<dbReference type="Gene3D" id="3.60.20.10">
    <property type="entry name" value="Glutamine Phosphoribosylpyrophosphate, subunit 1, domain 1"/>
    <property type="match status" value="1"/>
</dbReference>
<evidence type="ECO:0000256" key="5">
    <source>
        <dbReference type="ARBA" id="ARBA00022741"/>
    </source>
</evidence>
<evidence type="ECO:0000256" key="1">
    <source>
        <dbReference type="ARBA" id="ARBA00005187"/>
    </source>
</evidence>
<dbReference type="GO" id="GO:0004066">
    <property type="term" value="F:asparagine synthase (glutamine-hydrolyzing) activity"/>
    <property type="evidence" value="ECO:0007669"/>
    <property type="project" value="UniProtKB-EC"/>
</dbReference>
<dbReference type="PROSITE" id="PS51278">
    <property type="entry name" value="GATASE_TYPE_2"/>
    <property type="match status" value="1"/>
</dbReference>
<keyword evidence="5" id="KW-0547">Nucleotide-binding</keyword>
<keyword evidence="8" id="KW-0315">Glutamine amidotransferase</keyword>
<dbReference type="EMBL" id="MN740041">
    <property type="protein sequence ID" value="QHT85442.1"/>
    <property type="molecule type" value="Genomic_DNA"/>
</dbReference>
<evidence type="ECO:0000256" key="9">
    <source>
        <dbReference type="ARBA" id="ARBA00030234"/>
    </source>
</evidence>
<evidence type="ECO:0000313" key="12">
    <source>
        <dbReference type="EMBL" id="QHT85442.1"/>
    </source>
</evidence>
<dbReference type="InterPro" id="IPR001962">
    <property type="entry name" value="Asn_synthase"/>
</dbReference>
<evidence type="ECO:0000259" key="11">
    <source>
        <dbReference type="PROSITE" id="PS51278"/>
    </source>
</evidence>
<evidence type="ECO:0000256" key="10">
    <source>
        <dbReference type="ARBA" id="ARBA00048741"/>
    </source>
</evidence>
<feature type="domain" description="Glutamine amidotransferase type-2" evidence="11">
    <location>
        <begin position="2"/>
        <end position="179"/>
    </location>
</feature>
<keyword evidence="3" id="KW-0436">Ligase</keyword>
<keyword evidence="4" id="KW-0028">Amino-acid biosynthesis</keyword>
<name>A0A6C0HY67_9ZZZZ</name>
<dbReference type="GO" id="GO:0005829">
    <property type="term" value="C:cytosol"/>
    <property type="evidence" value="ECO:0007669"/>
    <property type="project" value="TreeGrafter"/>
</dbReference>
<organism evidence="12">
    <name type="scientific">viral metagenome</name>
    <dbReference type="NCBI Taxonomy" id="1070528"/>
    <lineage>
        <taxon>unclassified sequences</taxon>
        <taxon>metagenomes</taxon>
        <taxon>organismal metagenomes</taxon>
    </lineage>
</organism>
<protein>
    <recommendedName>
        <fullName evidence="2">asparagine synthase (glutamine-hydrolyzing)</fullName>
        <ecNumber evidence="2">6.3.5.4</ecNumber>
    </recommendedName>
    <alternativeName>
        <fullName evidence="9">Glutamine-dependent asparagine synthetase</fullName>
    </alternativeName>
</protein>